<dbReference type="PROSITE" id="PS51257">
    <property type="entry name" value="PROKAR_LIPOPROTEIN"/>
    <property type="match status" value="1"/>
</dbReference>
<feature type="signal peptide" evidence="2">
    <location>
        <begin position="1"/>
        <end position="18"/>
    </location>
</feature>
<feature type="domain" description="OmpA-like" evidence="3">
    <location>
        <begin position="251"/>
        <end position="373"/>
    </location>
</feature>
<keyword evidence="5" id="KW-1185">Reference proteome</keyword>
<dbReference type="Pfam" id="PF00691">
    <property type="entry name" value="OmpA"/>
    <property type="match status" value="1"/>
</dbReference>
<feature type="chain" id="PRO_5039288001" evidence="2">
    <location>
        <begin position="19"/>
        <end position="376"/>
    </location>
</feature>
<sequence length="376" mass="38911">MNHSRLFAAVVLVAAACAACGEAPREATTVRIGVTASANEPRVELTRTVVERLSEAVDQGATRVVVYRQGEDSGSAYSDEDFTVRDGNDVESDSALRELGFEQNLARLTGQLSGLGGSSGDLDPLSVLADMASTAGPAVLVLQSSGLQTTEPLDLTRLGLDFDVAAVVASVPDDTLPELTGKDVIFSGLGQVAGDQPQLPPAARESLVGVWLGICAKFGAKSCTHDTEPVPGGASIGRADVPVVDVGQVVHQDGLVHLPSAVLFKAWSDELAPGAREVLAEVAKKFDGRTTARVIARTASTVSAEAAADLTRRRGQRVVSTLVELGVSRAAFTEVFGAGFTSPLAVDLDDAGDLIPDAAARNRSVVVELADPKSSS</sequence>
<keyword evidence="2" id="KW-0732">Signal</keyword>
<dbReference type="InterPro" id="IPR036737">
    <property type="entry name" value="OmpA-like_sf"/>
</dbReference>
<organism evidence="4 5">
    <name type="scientific">Saccharothrix texasensis</name>
    <dbReference type="NCBI Taxonomy" id="103734"/>
    <lineage>
        <taxon>Bacteria</taxon>
        <taxon>Bacillati</taxon>
        <taxon>Actinomycetota</taxon>
        <taxon>Actinomycetes</taxon>
        <taxon>Pseudonocardiales</taxon>
        <taxon>Pseudonocardiaceae</taxon>
        <taxon>Saccharothrix</taxon>
    </lineage>
</organism>
<evidence type="ECO:0000313" key="5">
    <source>
        <dbReference type="Proteomes" id="UP000268727"/>
    </source>
</evidence>
<keyword evidence="1" id="KW-0472">Membrane</keyword>
<evidence type="ECO:0000259" key="3">
    <source>
        <dbReference type="PROSITE" id="PS51123"/>
    </source>
</evidence>
<proteinExistence type="predicted"/>
<dbReference type="InterPro" id="IPR006665">
    <property type="entry name" value="OmpA-like"/>
</dbReference>
<dbReference type="SUPFAM" id="SSF103088">
    <property type="entry name" value="OmpA-like"/>
    <property type="match status" value="1"/>
</dbReference>
<dbReference type="PROSITE" id="PS51123">
    <property type="entry name" value="OMPA_2"/>
    <property type="match status" value="1"/>
</dbReference>
<dbReference type="Gene3D" id="3.30.1330.60">
    <property type="entry name" value="OmpA-like domain"/>
    <property type="match status" value="1"/>
</dbReference>
<dbReference type="OrthoDB" id="3254756at2"/>
<comment type="caution">
    <text evidence="4">The sequence shown here is derived from an EMBL/GenBank/DDBJ whole genome shotgun (WGS) entry which is preliminary data.</text>
</comment>
<reference evidence="4 5" key="1">
    <citation type="submission" date="2018-11" db="EMBL/GenBank/DDBJ databases">
        <title>Sequencing the genomes of 1000 actinobacteria strains.</title>
        <authorList>
            <person name="Klenk H.-P."/>
        </authorList>
    </citation>
    <scope>NUCLEOTIDE SEQUENCE [LARGE SCALE GENOMIC DNA]</scope>
    <source>
        <strain evidence="4 5">DSM 44231</strain>
    </source>
</reference>
<evidence type="ECO:0000313" key="4">
    <source>
        <dbReference type="EMBL" id="ROP39456.1"/>
    </source>
</evidence>
<dbReference type="GO" id="GO:0016020">
    <property type="term" value="C:membrane"/>
    <property type="evidence" value="ECO:0007669"/>
    <property type="project" value="UniProtKB-UniRule"/>
</dbReference>
<dbReference type="Proteomes" id="UP000268727">
    <property type="component" value="Unassembled WGS sequence"/>
</dbReference>
<evidence type="ECO:0000256" key="1">
    <source>
        <dbReference type="PROSITE-ProRule" id="PRU00473"/>
    </source>
</evidence>
<name>A0A3N1HAK3_9PSEU</name>
<dbReference type="AlphaFoldDB" id="A0A3N1HAK3"/>
<accession>A0A3N1HAK3</accession>
<dbReference type="RefSeq" id="WP_148088900.1">
    <property type="nucleotide sequence ID" value="NZ_RJKM01000001.1"/>
</dbReference>
<evidence type="ECO:0000256" key="2">
    <source>
        <dbReference type="SAM" id="SignalP"/>
    </source>
</evidence>
<dbReference type="EMBL" id="RJKM01000001">
    <property type="protein sequence ID" value="ROP39456.1"/>
    <property type="molecule type" value="Genomic_DNA"/>
</dbReference>
<gene>
    <name evidence="4" type="ORF">EDD40_4843</name>
</gene>
<protein>
    <submittedName>
        <fullName evidence="4">OmpA family protein</fullName>
    </submittedName>
</protein>